<accession>A0A367RGY0</accession>
<evidence type="ECO:0000259" key="2">
    <source>
        <dbReference type="Pfam" id="PF20703"/>
    </source>
</evidence>
<gene>
    <name evidence="3" type="ORF">A6770_40775</name>
</gene>
<organism evidence="3 4">
    <name type="scientific">Nostoc minutum NIES-26</name>
    <dbReference type="NCBI Taxonomy" id="1844469"/>
    <lineage>
        <taxon>Bacteria</taxon>
        <taxon>Bacillati</taxon>
        <taxon>Cyanobacteriota</taxon>
        <taxon>Cyanophyceae</taxon>
        <taxon>Nostocales</taxon>
        <taxon>Nostocaceae</taxon>
        <taxon>Nostoc</taxon>
    </lineage>
</organism>
<evidence type="ECO:0000313" key="3">
    <source>
        <dbReference type="EMBL" id="RCJ35000.1"/>
    </source>
</evidence>
<evidence type="ECO:0000313" key="4">
    <source>
        <dbReference type="Proteomes" id="UP000252107"/>
    </source>
</evidence>
<dbReference type="AlphaFoldDB" id="A0A367RGY0"/>
<reference evidence="3" key="1">
    <citation type="submission" date="2016-04" db="EMBL/GenBank/DDBJ databases">
        <authorList>
            <person name="Tabuchi Yagui T.R."/>
        </authorList>
    </citation>
    <scope>NUCLEOTIDE SEQUENCE [LARGE SCALE GENOMIC DNA]</scope>
    <source>
        <strain evidence="3">NIES-26</strain>
    </source>
</reference>
<feature type="transmembrane region" description="Helical" evidence="1">
    <location>
        <begin position="275"/>
        <end position="296"/>
    </location>
</feature>
<keyword evidence="1" id="KW-0812">Transmembrane</keyword>
<name>A0A367RGY0_9NOSO</name>
<dbReference type="EMBL" id="LXQD01000157">
    <property type="protein sequence ID" value="RCJ35000.1"/>
    <property type="molecule type" value="Genomic_DNA"/>
</dbReference>
<keyword evidence="1" id="KW-0472">Membrane</keyword>
<evidence type="ECO:0000256" key="1">
    <source>
        <dbReference type="SAM" id="Phobius"/>
    </source>
</evidence>
<proteinExistence type="predicted"/>
<protein>
    <recommendedName>
        <fullName evidence="2">Novel STAND NTPase 1 domain-containing protein</fullName>
    </recommendedName>
</protein>
<sequence length="400" mass="45268">MRVDFLRNVLAYPSFADLLKANIKLIRSMNRSELLQVIEKPAQKLGVSFEAGLIERILDDLEDEPGNLPVLEFALTELWQRRTSKQITHVAYEAISEVQGALAKYADQKYANLTQIEQEQVRRIFIQLVRPGEGSEDTRRLAIKAEVGEAAWGLVKKLADVRLVITSRNATEQETVEVVHEALIQNWGKLRQWMEINRNFRAWQERLRAAKRQWEDTGKDDGALLRGVLLAEAEDWQQKRLDELSSEERVFIQLSLALRDREKTEREFRRRRNTLALTSGFVGALILAGVAGVGWWRAVISNKNSELIARSLTLISSFASNNQLDALLEGIRIGKQLKQLKQLSGATANTQMQVVTAMRKVVYGIREYNRLEGHSGEVAGISFSPDGQTIASAIGILFDF</sequence>
<dbReference type="Pfam" id="PF20703">
    <property type="entry name" value="nSTAND1"/>
    <property type="match status" value="1"/>
</dbReference>
<dbReference type="Proteomes" id="UP000252107">
    <property type="component" value="Unassembled WGS sequence"/>
</dbReference>
<dbReference type="InterPro" id="IPR049052">
    <property type="entry name" value="nSTAND1"/>
</dbReference>
<comment type="caution">
    <text evidence="3">The sequence shown here is derived from an EMBL/GenBank/DDBJ whole genome shotgun (WGS) entry which is preliminary data.</text>
</comment>
<keyword evidence="1" id="KW-1133">Transmembrane helix</keyword>
<feature type="domain" description="Novel STAND NTPase 1" evidence="2">
    <location>
        <begin position="1"/>
        <end position="221"/>
    </location>
</feature>
<keyword evidence="4" id="KW-1185">Reference proteome</keyword>